<keyword evidence="2 4" id="KW-0547">Nucleotide-binding</keyword>
<gene>
    <name evidence="6" type="ORF">E5A74_05440</name>
</gene>
<dbReference type="GO" id="GO:0035999">
    <property type="term" value="P:tetrahydrofolate interconversion"/>
    <property type="evidence" value="ECO:0007669"/>
    <property type="project" value="TreeGrafter"/>
</dbReference>
<feature type="binding site" evidence="4">
    <location>
        <position position="51"/>
    </location>
    <ligand>
        <name>substrate</name>
    </ligand>
</feature>
<dbReference type="EMBL" id="SRXU01000002">
    <property type="protein sequence ID" value="TGX44706.1"/>
    <property type="molecule type" value="Genomic_DNA"/>
</dbReference>
<proteinExistence type="inferred from homology"/>
<dbReference type="PANTHER" id="PTHR23407:SF1">
    <property type="entry name" value="5-FORMYLTETRAHYDROFOLATE CYCLO-LIGASE"/>
    <property type="match status" value="1"/>
</dbReference>
<dbReference type="GO" id="GO:0046872">
    <property type="term" value="F:metal ion binding"/>
    <property type="evidence" value="ECO:0007669"/>
    <property type="project" value="UniProtKB-KW"/>
</dbReference>
<dbReference type="Pfam" id="PF01812">
    <property type="entry name" value="5-FTHF_cyc-lig"/>
    <property type="match status" value="1"/>
</dbReference>
<dbReference type="InterPro" id="IPR002698">
    <property type="entry name" value="FTHF_cligase"/>
</dbReference>
<dbReference type="GO" id="GO:0005524">
    <property type="term" value="F:ATP binding"/>
    <property type="evidence" value="ECO:0007669"/>
    <property type="project" value="UniProtKB-KW"/>
</dbReference>
<protein>
    <recommendedName>
        <fullName evidence="5">5-formyltetrahydrofolate cyclo-ligase</fullName>
        <ecNumber evidence="5">6.3.3.2</ecNumber>
    </recommendedName>
</protein>
<dbReference type="PANTHER" id="PTHR23407">
    <property type="entry name" value="ATPASE INHIBITOR/5-FORMYLTETRAHYDROFOLATE CYCLO-LIGASE"/>
    <property type="match status" value="1"/>
</dbReference>
<dbReference type="Proteomes" id="UP000309848">
    <property type="component" value="Unassembled WGS sequence"/>
</dbReference>
<keyword evidence="6" id="KW-0436">Ligase</keyword>
<comment type="similarity">
    <text evidence="1 5">Belongs to the 5-formyltetrahydrofolate cyclo-ligase family.</text>
</comment>
<comment type="caution">
    <text evidence="6">The sequence shown here is derived from an EMBL/GenBank/DDBJ whole genome shotgun (WGS) entry which is preliminary data.</text>
</comment>
<keyword evidence="3 4" id="KW-0067">ATP-binding</keyword>
<feature type="binding site" evidence="4">
    <location>
        <begin position="126"/>
        <end position="134"/>
    </location>
    <ligand>
        <name>ATP</name>
        <dbReference type="ChEBI" id="CHEBI:30616"/>
    </ligand>
</feature>
<dbReference type="GO" id="GO:0030272">
    <property type="term" value="F:5-formyltetrahydrofolate cyclo-ligase activity"/>
    <property type="evidence" value="ECO:0007669"/>
    <property type="project" value="UniProtKB-EC"/>
</dbReference>
<comment type="catalytic activity">
    <reaction evidence="5">
        <text>(6S)-5-formyl-5,6,7,8-tetrahydrofolate + ATP = (6R)-5,10-methenyltetrahydrofolate + ADP + phosphate</text>
        <dbReference type="Rhea" id="RHEA:10488"/>
        <dbReference type="ChEBI" id="CHEBI:30616"/>
        <dbReference type="ChEBI" id="CHEBI:43474"/>
        <dbReference type="ChEBI" id="CHEBI:57455"/>
        <dbReference type="ChEBI" id="CHEBI:57457"/>
        <dbReference type="ChEBI" id="CHEBI:456216"/>
        <dbReference type="EC" id="6.3.3.2"/>
    </reaction>
</comment>
<dbReference type="GO" id="GO:0009396">
    <property type="term" value="P:folic acid-containing compound biosynthetic process"/>
    <property type="evidence" value="ECO:0007669"/>
    <property type="project" value="TreeGrafter"/>
</dbReference>
<keyword evidence="7" id="KW-1185">Reference proteome</keyword>
<evidence type="ECO:0000313" key="6">
    <source>
        <dbReference type="EMBL" id="TGX44706.1"/>
    </source>
</evidence>
<keyword evidence="5" id="KW-0460">Magnesium</keyword>
<evidence type="ECO:0000256" key="4">
    <source>
        <dbReference type="PIRSR" id="PIRSR006806-1"/>
    </source>
</evidence>
<dbReference type="PIRSF" id="PIRSF006806">
    <property type="entry name" value="FTHF_cligase"/>
    <property type="match status" value="1"/>
</dbReference>
<organism evidence="6 7">
    <name type="scientific">Sphingomonas naasensis</name>
    <dbReference type="NCBI Taxonomy" id="1344951"/>
    <lineage>
        <taxon>Bacteria</taxon>
        <taxon>Pseudomonadati</taxon>
        <taxon>Pseudomonadota</taxon>
        <taxon>Alphaproteobacteria</taxon>
        <taxon>Sphingomonadales</taxon>
        <taxon>Sphingomonadaceae</taxon>
        <taxon>Sphingomonas</taxon>
    </lineage>
</organism>
<dbReference type="OrthoDB" id="9801938at2"/>
<dbReference type="AlphaFoldDB" id="A0A4S1WTF0"/>
<evidence type="ECO:0000313" key="7">
    <source>
        <dbReference type="Proteomes" id="UP000309848"/>
    </source>
</evidence>
<dbReference type="NCBIfam" id="TIGR02727">
    <property type="entry name" value="MTHFS_bact"/>
    <property type="match status" value="1"/>
</dbReference>
<dbReference type="Gene3D" id="3.40.50.10420">
    <property type="entry name" value="NagB/RpiA/CoA transferase-like"/>
    <property type="match status" value="1"/>
</dbReference>
<sequence length="183" mass="19843">MIDKPALRAKLRADRDLFAAQSSTAIVAPEAYVERLKPGMIVATYCAVGSEADPTQLAAAAAAAGCRLALPFVVDRAAPIRFLAWELGAPLVAGPFSLRQPDPSSPEVVPDVILTPLVGFDRRLDRLGQGAGHYDRAFARYESAWRVGVAWSVQEVPAIPADIWDVPLHAIITEEGMLWREEK</sequence>
<comment type="cofactor">
    <cofactor evidence="5">
        <name>Mg(2+)</name>
        <dbReference type="ChEBI" id="CHEBI:18420"/>
    </cofactor>
</comment>
<keyword evidence="5" id="KW-0479">Metal-binding</keyword>
<dbReference type="SUPFAM" id="SSF100950">
    <property type="entry name" value="NagB/RpiA/CoA transferase-like"/>
    <property type="match status" value="1"/>
</dbReference>
<evidence type="ECO:0000256" key="5">
    <source>
        <dbReference type="RuleBase" id="RU361279"/>
    </source>
</evidence>
<evidence type="ECO:0000256" key="3">
    <source>
        <dbReference type="ARBA" id="ARBA00022840"/>
    </source>
</evidence>
<dbReference type="InterPro" id="IPR037171">
    <property type="entry name" value="NagB/RpiA_transferase-like"/>
</dbReference>
<feature type="binding site" evidence="4">
    <location>
        <begin position="4"/>
        <end position="8"/>
    </location>
    <ligand>
        <name>ATP</name>
        <dbReference type="ChEBI" id="CHEBI:30616"/>
    </ligand>
</feature>
<evidence type="ECO:0000256" key="2">
    <source>
        <dbReference type="ARBA" id="ARBA00022741"/>
    </source>
</evidence>
<evidence type="ECO:0000256" key="1">
    <source>
        <dbReference type="ARBA" id="ARBA00010638"/>
    </source>
</evidence>
<reference evidence="6 7" key="1">
    <citation type="submission" date="2019-04" db="EMBL/GenBank/DDBJ databases">
        <title>Sphingomonas psychrotolerans sp. nov., isolated from soil in the Tianshan Mountains, Xinjiang, China.</title>
        <authorList>
            <person name="Luo Y."/>
            <person name="Sheng H."/>
        </authorList>
    </citation>
    <scope>NUCLEOTIDE SEQUENCE [LARGE SCALE GENOMIC DNA]</scope>
    <source>
        <strain evidence="6 7">KIS18-15</strain>
    </source>
</reference>
<dbReference type="EC" id="6.3.3.2" evidence="5"/>
<dbReference type="InterPro" id="IPR024185">
    <property type="entry name" value="FTHF_cligase-like_sf"/>
</dbReference>
<name>A0A4S1WTF0_9SPHN</name>
<accession>A0A4S1WTF0</accession>